<evidence type="ECO:0000256" key="3">
    <source>
        <dbReference type="ARBA" id="ARBA00023163"/>
    </source>
</evidence>
<dbReference type="PANTHER" id="PTHR43280">
    <property type="entry name" value="ARAC-FAMILY TRANSCRIPTIONAL REGULATOR"/>
    <property type="match status" value="1"/>
</dbReference>
<dbReference type="InterPro" id="IPR037923">
    <property type="entry name" value="HTH-like"/>
</dbReference>
<evidence type="ECO:0000313" key="5">
    <source>
        <dbReference type="EMBL" id="GLX71416.1"/>
    </source>
</evidence>
<accession>A0ABQ6GKG1</accession>
<dbReference type="SUPFAM" id="SSF46689">
    <property type="entry name" value="Homeodomain-like"/>
    <property type="match status" value="2"/>
</dbReference>
<feature type="domain" description="HTH araC/xylS-type" evidence="4">
    <location>
        <begin position="186"/>
        <end position="284"/>
    </location>
</feature>
<dbReference type="Pfam" id="PF02311">
    <property type="entry name" value="AraC_binding"/>
    <property type="match status" value="1"/>
</dbReference>
<evidence type="ECO:0000256" key="2">
    <source>
        <dbReference type="ARBA" id="ARBA00023125"/>
    </source>
</evidence>
<protein>
    <submittedName>
        <fullName evidence="5">AraC family transcriptional regulator</fullName>
    </submittedName>
</protein>
<evidence type="ECO:0000256" key="1">
    <source>
        <dbReference type="ARBA" id="ARBA00023015"/>
    </source>
</evidence>
<reference evidence="5 6" key="1">
    <citation type="submission" date="2023-03" db="EMBL/GenBank/DDBJ databases">
        <title>Draft genome sequence of the bacteria which degrade cell wall of Tricholomamatutake.</title>
        <authorList>
            <person name="Konishi Y."/>
            <person name="Fukuta Y."/>
            <person name="Shirasaka N."/>
        </authorList>
    </citation>
    <scope>NUCLEOTIDE SEQUENCE [LARGE SCALE GENOMIC DNA]</scope>
    <source>
        <strain evidence="6">mu1</strain>
    </source>
</reference>
<dbReference type="PANTHER" id="PTHR43280:SF2">
    <property type="entry name" value="HTH-TYPE TRANSCRIPTIONAL REGULATOR EXSA"/>
    <property type="match status" value="1"/>
</dbReference>
<keyword evidence="1" id="KW-0805">Transcription regulation</keyword>
<dbReference type="InterPro" id="IPR018060">
    <property type="entry name" value="HTH_AraC"/>
</dbReference>
<dbReference type="Gene3D" id="2.60.120.10">
    <property type="entry name" value="Jelly Rolls"/>
    <property type="match status" value="1"/>
</dbReference>
<comment type="caution">
    <text evidence="5">The sequence shown here is derived from an EMBL/GenBank/DDBJ whole genome shotgun (WGS) entry which is preliminary data.</text>
</comment>
<dbReference type="Proteomes" id="UP001157114">
    <property type="component" value="Unassembled WGS sequence"/>
</dbReference>
<proteinExistence type="predicted"/>
<organism evidence="5 6">
    <name type="scientific">Paenibacillus glycanilyticus</name>
    <dbReference type="NCBI Taxonomy" id="126569"/>
    <lineage>
        <taxon>Bacteria</taxon>
        <taxon>Bacillati</taxon>
        <taxon>Bacillota</taxon>
        <taxon>Bacilli</taxon>
        <taxon>Bacillales</taxon>
        <taxon>Paenibacillaceae</taxon>
        <taxon>Paenibacillus</taxon>
    </lineage>
</organism>
<keyword evidence="3" id="KW-0804">Transcription</keyword>
<dbReference type="SMART" id="SM00342">
    <property type="entry name" value="HTH_ARAC"/>
    <property type="match status" value="1"/>
</dbReference>
<dbReference type="SUPFAM" id="SSF51215">
    <property type="entry name" value="Regulatory protein AraC"/>
    <property type="match status" value="1"/>
</dbReference>
<sequence length="285" mass="33086">MKPISTVSRDLIELPHAFPIVISQSEGVTPHFQRLHWHTALEINYISRGSGYYLINGTRHDFREGDIILINSNDLHRAFEQEELVMTVIMFDPAYFALEQRYDPELLIPFREIGLRFDNLLDRDHPMLSRLGAAILEMRSEYIRQEPHYEAVVRSQLVAFMAFVNRYFAKEQERNHAHLRGMEVIRQALNLLEADIAYPWSLKELAAAVHLSPSRFSALFVQTVGTSPMDYLIQLRLSAAVNLLETSDKKMIEIAELSGFRNLSNFNRLFKQHIGKQPSEIRLHR</sequence>
<keyword evidence="6" id="KW-1185">Reference proteome</keyword>
<dbReference type="InterPro" id="IPR009057">
    <property type="entry name" value="Homeodomain-like_sf"/>
</dbReference>
<evidence type="ECO:0000313" key="6">
    <source>
        <dbReference type="Proteomes" id="UP001157114"/>
    </source>
</evidence>
<dbReference type="InterPro" id="IPR003313">
    <property type="entry name" value="AraC-bd"/>
</dbReference>
<name>A0ABQ6GKG1_9BACL</name>
<dbReference type="EMBL" id="BSSQ01000032">
    <property type="protein sequence ID" value="GLX71416.1"/>
    <property type="molecule type" value="Genomic_DNA"/>
</dbReference>
<gene>
    <name evidence="5" type="ORF">MU1_57660</name>
</gene>
<keyword evidence="2" id="KW-0238">DNA-binding</keyword>
<dbReference type="RefSeq" id="WP_284242221.1">
    <property type="nucleotide sequence ID" value="NZ_BSSQ01000032.1"/>
</dbReference>
<dbReference type="Pfam" id="PF12833">
    <property type="entry name" value="HTH_18"/>
    <property type="match status" value="1"/>
</dbReference>
<dbReference type="InterPro" id="IPR014710">
    <property type="entry name" value="RmlC-like_jellyroll"/>
</dbReference>
<evidence type="ECO:0000259" key="4">
    <source>
        <dbReference type="PROSITE" id="PS01124"/>
    </source>
</evidence>
<dbReference type="Gene3D" id="1.10.10.60">
    <property type="entry name" value="Homeodomain-like"/>
    <property type="match status" value="2"/>
</dbReference>
<dbReference type="PROSITE" id="PS01124">
    <property type="entry name" value="HTH_ARAC_FAMILY_2"/>
    <property type="match status" value="1"/>
</dbReference>